<dbReference type="Proteomes" id="UP000295711">
    <property type="component" value="Unassembled WGS sequence"/>
</dbReference>
<dbReference type="Gene3D" id="3.30.565.10">
    <property type="entry name" value="Histidine kinase-like ATPase, C-terminal domain"/>
    <property type="match status" value="1"/>
</dbReference>
<dbReference type="AlphaFoldDB" id="A0A4R2L978"/>
<evidence type="ECO:0000256" key="3">
    <source>
        <dbReference type="ARBA" id="ARBA00012438"/>
    </source>
</evidence>
<dbReference type="GO" id="GO:0004721">
    <property type="term" value="F:phosphoprotein phosphatase activity"/>
    <property type="evidence" value="ECO:0007669"/>
    <property type="project" value="TreeGrafter"/>
</dbReference>
<name>A0A4R2L978_9FIRM</name>
<dbReference type="CDD" id="cd00082">
    <property type="entry name" value="HisKA"/>
    <property type="match status" value="1"/>
</dbReference>
<reference evidence="10 11" key="1">
    <citation type="submission" date="2019-03" db="EMBL/GenBank/DDBJ databases">
        <title>Genomic Encyclopedia of Type Strains, Phase IV (KMG-IV): sequencing the most valuable type-strain genomes for metagenomic binning, comparative biology and taxonomic classification.</title>
        <authorList>
            <person name="Goeker M."/>
        </authorList>
    </citation>
    <scope>NUCLEOTIDE SEQUENCE [LARGE SCALE GENOMIC DNA]</scope>
    <source>
        <strain evidence="10 11">DSM 28559</strain>
    </source>
</reference>
<dbReference type="PANTHER" id="PTHR45453:SF1">
    <property type="entry name" value="PHOSPHATE REGULON SENSOR PROTEIN PHOR"/>
    <property type="match status" value="1"/>
</dbReference>
<dbReference type="InterPro" id="IPR003661">
    <property type="entry name" value="HisK_dim/P_dom"/>
</dbReference>
<dbReference type="Pfam" id="PF02518">
    <property type="entry name" value="HATPase_c"/>
    <property type="match status" value="1"/>
</dbReference>
<evidence type="ECO:0000256" key="6">
    <source>
        <dbReference type="ARBA" id="ARBA00022777"/>
    </source>
</evidence>
<evidence type="ECO:0000256" key="4">
    <source>
        <dbReference type="ARBA" id="ARBA00022553"/>
    </source>
</evidence>
<dbReference type="SMART" id="SM00388">
    <property type="entry name" value="HisKA"/>
    <property type="match status" value="1"/>
</dbReference>
<sequence>MILNFFIILCILLGIGLTICLIKIRSIHHGADELRTEFAARLRNDTNVGIDISTSDKKMRALAADMDRQLKLLRKEHIRYALGDSELKSAVSSISHDLRTPLTAICGYMDLLAREETSDTVREYLSVISGRVRALKELAEELFRYSVIMSVDNYAARENISLKRALEESLAAYYGAFKNAGIEPQIHLPESDVICRLNASALSRILSNILSNAVKYSDGGFCISLDTDGVLQFKNEAAGLDSIQVGHLFDRFYTVSSGSQATGLGLSIAKALTEEMHGRIDAGYHDGCLIIRLIFPLTEFSH</sequence>
<dbReference type="Gene3D" id="1.10.287.130">
    <property type="match status" value="1"/>
</dbReference>
<dbReference type="SUPFAM" id="SSF55874">
    <property type="entry name" value="ATPase domain of HSP90 chaperone/DNA topoisomerase II/histidine kinase"/>
    <property type="match status" value="1"/>
</dbReference>
<keyword evidence="8" id="KW-1133">Transmembrane helix</keyword>
<keyword evidence="4" id="KW-0597">Phosphoprotein</keyword>
<evidence type="ECO:0000256" key="1">
    <source>
        <dbReference type="ARBA" id="ARBA00000085"/>
    </source>
</evidence>
<comment type="subcellular location">
    <subcellularLocation>
        <location evidence="2">Membrane</location>
    </subcellularLocation>
</comment>
<evidence type="ECO:0000256" key="2">
    <source>
        <dbReference type="ARBA" id="ARBA00004370"/>
    </source>
</evidence>
<keyword evidence="6 10" id="KW-0418">Kinase</keyword>
<dbReference type="InterPro" id="IPR005467">
    <property type="entry name" value="His_kinase_dom"/>
</dbReference>
<dbReference type="InterPro" id="IPR036890">
    <property type="entry name" value="HATPase_C_sf"/>
</dbReference>
<dbReference type="GO" id="GO:0000155">
    <property type="term" value="F:phosphorelay sensor kinase activity"/>
    <property type="evidence" value="ECO:0007669"/>
    <property type="project" value="InterPro"/>
</dbReference>
<dbReference type="RefSeq" id="WP_207669090.1">
    <property type="nucleotide sequence ID" value="NZ_JANKAQ010000009.1"/>
</dbReference>
<keyword evidence="8" id="KW-0472">Membrane</keyword>
<dbReference type="EMBL" id="SLXA01000008">
    <property type="protein sequence ID" value="TCO84273.1"/>
    <property type="molecule type" value="Genomic_DNA"/>
</dbReference>
<evidence type="ECO:0000259" key="9">
    <source>
        <dbReference type="PROSITE" id="PS50109"/>
    </source>
</evidence>
<dbReference type="InterPro" id="IPR003594">
    <property type="entry name" value="HATPase_dom"/>
</dbReference>
<dbReference type="InterPro" id="IPR050351">
    <property type="entry name" value="BphY/WalK/GraS-like"/>
</dbReference>
<dbReference type="PANTHER" id="PTHR45453">
    <property type="entry name" value="PHOSPHATE REGULON SENSOR PROTEIN PHOR"/>
    <property type="match status" value="1"/>
</dbReference>
<dbReference type="GO" id="GO:0005886">
    <property type="term" value="C:plasma membrane"/>
    <property type="evidence" value="ECO:0007669"/>
    <property type="project" value="TreeGrafter"/>
</dbReference>
<evidence type="ECO:0000256" key="7">
    <source>
        <dbReference type="ARBA" id="ARBA00023012"/>
    </source>
</evidence>
<dbReference type="GO" id="GO:0016036">
    <property type="term" value="P:cellular response to phosphate starvation"/>
    <property type="evidence" value="ECO:0007669"/>
    <property type="project" value="TreeGrafter"/>
</dbReference>
<dbReference type="EC" id="2.7.13.3" evidence="3"/>
<feature type="domain" description="Histidine kinase" evidence="9">
    <location>
        <begin position="93"/>
        <end position="299"/>
    </location>
</feature>
<feature type="transmembrane region" description="Helical" evidence="8">
    <location>
        <begin position="6"/>
        <end position="24"/>
    </location>
</feature>
<keyword evidence="7" id="KW-0902">Two-component regulatory system</keyword>
<comment type="catalytic activity">
    <reaction evidence="1">
        <text>ATP + protein L-histidine = ADP + protein N-phospho-L-histidine.</text>
        <dbReference type="EC" id="2.7.13.3"/>
    </reaction>
</comment>
<comment type="caution">
    <text evidence="10">The sequence shown here is derived from an EMBL/GenBank/DDBJ whole genome shotgun (WGS) entry which is preliminary data.</text>
</comment>
<keyword evidence="11" id="KW-1185">Reference proteome</keyword>
<keyword evidence="5" id="KW-0808">Transferase</keyword>
<evidence type="ECO:0000313" key="11">
    <source>
        <dbReference type="Proteomes" id="UP000295711"/>
    </source>
</evidence>
<keyword evidence="8" id="KW-0812">Transmembrane</keyword>
<evidence type="ECO:0000256" key="8">
    <source>
        <dbReference type="SAM" id="Phobius"/>
    </source>
</evidence>
<dbReference type="SMART" id="SM00387">
    <property type="entry name" value="HATPase_c"/>
    <property type="match status" value="1"/>
</dbReference>
<evidence type="ECO:0000313" key="10">
    <source>
        <dbReference type="EMBL" id="TCO84273.1"/>
    </source>
</evidence>
<gene>
    <name evidence="10" type="ORF">EV212_10830</name>
</gene>
<dbReference type="InterPro" id="IPR036097">
    <property type="entry name" value="HisK_dim/P_sf"/>
</dbReference>
<organism evidence="10 11">
    <name type="scientific">Frisingicoccus caecimuris</name>
    <dbReference type="NCBI Taxonomy" id="1796636"/>
    <lineage>
        <taxon>Bacteria</taxon>
        <taxon>Bacillati</taxon>
        <taxon>Bacillota</taxon>
        <taxon>Clostridia</taxon>
        <taxon>Lachnospirales</taxon>
        <taxon>Lachnospiraceae</taxon>
        <taxon>Frisingicoccus</taxon>
    </lineage>
</organism>
<accession>A0A4R2L978</accession>
<proteinExistence type="predicted"/>
<dbReference type="Pfam" id="PF00512">
    <property type="entry name" value="HisKA"/>
    <property type="match status" value="1"/>
</dbReference>
<evidence type="ECO:0000256" key="5">
    <source>
        <dbReference type="ARBA" id="ARBA00022679"/>
    </source>
</evidence>
<dbReference type="PROSITE" id="PS50109">
    <property type="entry name" value="HIS_KIN"/>
    <property type="match status" value="1"/>
</dbReference>
<protein>
    <recommendedName>
        <fullName evidence="3">histidine kinase</fullName>
        <ecNumber evidence="3">2.7.13.3</ecNumber>
    </recommendedName>
</protein>
<dbReference type="SUPFAM" id="SSF47384">
    <property type="entry name" value="Homodimeric domain of signal transducing histidine kinase"/>
    <property type="match status" value="1"/>
</dbReference>